<evidence type="ECO:0000256" key="2">
    <source>
        <dbReference type="ARBA" id="ARBA00022840"/>
    </source>
</evidence>
<dbReference type="CDD" id="cd03216">
    <property type="entry name" value="ABC_Carb_Monos_I"/>
    <property type="match status" value="1"/>
</dbReference>
<dbReference type="GO" id="GO:0005524">
    <property type="term" value="F:ATP binding"/>
    <property type="evidence" value="ECO:0007669"/>
    <property type="project" value="UniProtKB-KW"/>
</dbReference>
<reference evidence="4 5" key="1">
    <citation type="submission" date="2018-11" db="EMBL/GenBank/DDBJ databases">
        <authorList>
            <person name="Li F."/>
        </authorList>
    </citation>
    <scope>NUCLEOTIDE SEQUENCE [LARGE SCALE GENOMIC DNA]</scope>
    <source>
        <strain evidence="4 5">Gsoil 818</strain>
    </source>
</reference>
<dbReference type="SUPFAM" id="SSF52540">
    <property type="entry name" value="P-loop containing nucleoside triphosphate hydrolases"/>
    <property type="match status" value="1"/>
</dbReference>
<dbReference type="InterPro" id="IPR003593">
    <property type="entry name" value="AAA+_ATPase"/>
</dbReference>
<accession>A0A3N0GYR8</accession>
<dbReference type="PROSITE" id="PS00211">
    <property type="entry name" value="ABC_TRANSPORTER_1"/>
    <property type="match status" value="1"/>
</dbReference>
<dbReference type="AlphaFoldDB" id="A0A3N0GYR8"/>
<proteinExistence type="predicted"/>
<dbReference type="InterPro" id="IPR050107">
    <property type="entry name" value="ABC_carbohydrate_import_ATPase"/>
</dbReference>
<evidence type="ECO:0000313" key="4">
    <source>
        <dbReference type="EMBL" id="RNM17356.1"/>
    </source>
</evidence>
<dbReference type="PANTHER" id="PTHR43790">
    <property type="entry name" value="CARBOHYDRATE TRANSPORT ATP-BINDING PROTEIN MG119-RELATED"/>
    <property type="match status" value="1"/>
</dbReference>
<protein>
    <submittedName>
        <fullName evidence="4">Sugar ABC transporter ATP-binding protein</fullName>
    </submittedName>
</protein>
<evidence type="ECO:0000259" key="3">
    <source>
        <dbReference type="PROSITE" id="PS50893"/>
    </source>
</evidence>
<dbReference type="InterPro" id="IPR003439">
    <property type="entry name" value="ABC_transporter-like_ATP-bd"/>
</dbReference>
<dbReference type="EMBL" id="RJSF01000003">
    <property type="protein sequence ID" value="RNM17356.1"/>
    <property type="molecule type" value="Genomic_DNA"/>
</dbReference>
<keyword evidence="5" id="KW-1185">Reference proteome</keyword>
<dbReference type="Gene3D" id="3.40.50.300">
    <property type="entry name" value="P-loop containing nucleotide triphosphate hydrolases"/>
    <property type="match status" value="1"/>
</dbReference>
<dbReference type="PANTHER" id="PTHR43790:SF8">
    <property type="entry name" value="SUGAR ABC TRANSPORTER ATP-BINDING PROTEIN"/>
    <property type="match status" value="1"/>
</dbReference>
<organism evidence="4 5">
    <name type="scientific">Nocardioides pocheonensis</name>
    <dbReference type="NCBI Taxonomy" id="661485"/>
    <lineage>
        <taxon>Bacteria</taxon>
        <taxon>Bacillati</taxon>
        <taxon>Actinomycetota</taxon>
        <taxon>Actinomycetes</taxon>
        <taxon>Propionibacteriales</taxon>
        <taxon>Nocardioidaceae</taxon>
        <taxon>Nocardioides</taxon>
    </lineage>
</organism>
<sequence length="287" mass="30700">MTQNSTQPLLKLTNVCKTFGTTDVLTDINLEVNPGEVLCLLGDNGAGKSTLIKILSGFHEPTSGVMEIDGTPVNFKSPRDASEHGIATVHQFGGTFPLMTIGRSFFVGAEPTRGWGPFKRLDNRFAGEVAVREMQSLGITRVTEGSRLVGGLSGGERQALAIGRAVYFGANVLILDEPTAALGVKEAAHVLRIVMQARQKGVAVILVTHNVTHAMTVGDHFAVLIHGALAADFRKGERTREEITDLMAGGEAMAELEAELEAYQAAHHGHVPDPVELERLAQSKSND</sequence>
<dbReference type="Pfam" id="PF00005">
    <property type="entry name" value="ABC_tran"/>
    <property type="match status" value="1"/>
</dbReference>
<comment type="caution">
    <text evidence="4">The sequence shown here is derived from an EMBL/GenBank/DDBJ whole genome shotgun (WGS) entry which is preliminary data.</text>
</comment>
<keyword evidence="2 4" id="KW-0067">ATP-binding</keyword>
<keyword evidence="1" id="KW-0547">Nucleotide-binding</keyword>
<evidence type="ECO:0000256" key="1">
    <source>
        <dbReference type="ARBA" id="ARBA00022741"/>
    </source>
</evidence>
<gene>
    <name evidence="4" type="ORF">EFL26_00775</name>
</gene>
<evidence type="ECO:0000313" key="5">
    <source>
        <dbReference type="Proteomes" id="UP000279994"/>
    </source>
</evidence>
<dbReference type="Proteomes" id="UP000279994">
    <property type="component" value="Unassembled WGS sequence"/>
</dbReference>
<dbReference type="PROSITE" id="PS50893">
    <property type="entry name" value="ABC_TRANSPORTER_2"/>
    <property type="match status" value="1"/>
</dbReference>
<name>A0A3N0GYR8_9ACTN</name>
<dbReference type="OrthoDB" id="7875923at2"/>
<dbReference type="GO" id="GO:0016887">
    <property type="term" value="F:ATP hydrolysis activity"/>
    <property type="evidence" value="ECO:0007669"/>
    <property type="project" value="InterPro"/>
</dbReference>
<dbReference type="RefSeq" id="WP_123220977.1">
    <property type="nucleotide sequence ID" value="NZ_RJSF01000003.1"/>
</dbReference>
<feature type="domain" description="ABC transporter" evidence="3">
    <location>
        <begin position="10"/>
        <end position="251"/>
    </location>
</feature>
<dbReference type="InterPro" id="IPR017871">
    <property type="entry name" value="ABC_transporter-like_CS"/>
</dbReference>
<dbReference type="SMART" id="SM00382">
    <property type="entry name" value="AAA"/>
    <property type="match status" value="1"/>
</dbReference>
<dbReference type="InterPro" id="IPR027417">
    <property type="entry name" value="P-loop_NTPase"/>
</dbReference>